<dbReference type="InterPro" id="IPR011990">
    <property type="entry name" value="TPR-like_helical_dom_sf"/>
</dbReference>
<name>A0A1F8EAV4_9BACT</name>
<evidence type="ECO:0000313" key="3">
    <source>
        <dbReference type="EMBL" id="OGM97757.1"/>
    </source>
</evidence>
<sequence length="204" mass="23560">MFIITPLIFIGISVIGMAVIVSRKMSYLRKLSPESNEVSDNIFKDFFPELIAWFNQIPWHQYRQVTLQEIEKGLRWMRLVFLKIDHASARLIQKVRHSHLSTQLEHTASIQSDISTEVIVPEHMEIVAEPTPEDLKAQEQQLIIEIAQDPKNVNLYEKLGDLYLKMDIIPDAKEAYEAGLGFNPDNQTLARKYSVLLKKTDTIK</sequence>
<dbReference type="SUPFAM" id="SSF48452">
    <property type="entry name" value="TPR-like"/>
    <property type="match status" value="1"/>
</dbReference>
<keyword evidence="2" id="KW-1133">Transmembrane helix</keyword>
<dbReference type="STRING" id="1802660.A2735_01180"/>
<proteinExistence type="predicted"/>
<feature type="transmembrane region" description="Helical" evidence="2">
    <location>
        <begin position="6"/>
        <end position="22"/>
    </location>
</feature>
<comment type="caution">
    <text evidence="3">The sequence shown here is derived from an EMBL/GenBank/DDBJ whole genome shotgun (WGS) entry which is preliminary data.</text>
</comment>
<organism evidence="3 4">
    <name type="scientific">Candidatus Yanofskybacteria bacterium RIFCSPHIGHO2_01_FULL_41_21</name>
    <dbReference type="NCBI Taxonomy" id="1802660"/>
    <lineage>
        <taxon>Bacteria</taxon>
        <taxon>Candidatus Yanofskyibacteriota</taxon>
    </lineage>
</organism>
<dbReference type="AlphaFoldDB" id="A0A1F8EAV4"/>
<evidence type="ECO:0000256" key="2">
    <source>
        <dbReference type="SAM" id="Phobius"/>
    </source>
</evidence>
<dbReference type="Gene3D" id="1.25.40.10">
    <property type="entry name" value="Tetratricopeptide repeat domain"/>
    <property type="match status" value="1"/>
</dbReference>
<feature type="repeat" description="TPR" evidence="1">
    <location>
        <begin position="153"/>
        <end position="186"/>
    </location>
</feature>
<keyword evidence="1" id="KW-0802">TPR repeat</keyword>
<dbReference type="PROSITE" id="PS50005">
    <property type="entry name" value="TPR"/>
    <property type="match status" value="1"/>
</dbReference>
<protein>
    <submittedName>
        <fullName evidence="3">Uncharacterized protein</fullName>
    </submittedName>
</protein>
<dbReference type="InterPro" id="IPR019734">
    <property type="entry name" value="TPR_rpt"/>
</dbReference>
<evidence type="ECO:0000313" key="4">
    <source>
        <dbReference type="Proteomes" id="UP000178520"/>
    </source>
</evidence>
<reference evidence="3 4" key="1">
    <citation type="journal article" date="2016" name="Nat. Commun.">
        <title>Thousands of microbial genomes shed light on interconnected biogeochemical processes in an aquifer system.</title>
        <authorList>
            <person name="Anantharaman K."/>
            <person name="Brown C.T."/>
            <person name="Hug L.A."/>
            <person name="Sharon I."/>
            <person name="Castelle C.J."/>
            <person name="Probst A.J."/>
            <person name="Thomas B.C."/>
            <person name="Singh A."/>
            <person name="Wilkins M.J."/>
            <person name="Karaoz U."/>
            <person name="Brodie E.L."/>
            <person name="Williams K.H."/>
            <person name="Hubbard S.S."/>
            <person name="Banfield J.F."/>
        </authorList>
    </citation>
    <scope>NUCLEOTIDE SEQUENCE [LARGE SCALE GENOMIC DNA]</scope>
</reference>
<keyword evidence="2" id="KW-0472">Membrane</keyword>
<accession>A0A1F8EAV4</accession>
<keyword evidence="2" id="KW-0812">Transmembrane</keyword>
<dbReference type="Proteomes" id="UP000178520">
    <property type="component" value="Unassembled WGS sequence"/>
</dbReference>
<dbReference type="EMBL" id="MGJA01000008">
    <property type="protein sequence ID" value="OGM97757.1"/>
    <property type="molecule type" value="Genomic_DNA"/>
</dbReference>
<evidence type="ECO:0000256" key="1">
    <source>
        <dbReference type="PROSITE-ProRule" id="PRU00339"/>
    </source>
</evidence>
<gene>
    <name evidence="3" type="ORF">A2735_01180</name>
</gene>